<accession>A0A2R6QIY9</accession>
<organism evidence="1 2">
    <name type="scientific">Hermanssonia centrifuga</name>
    <dbReference type="NCBI Taxonomy" id="98765"/>
    <lineage>
        <taxon>Eukaryota</taxon>
        <taxon>Fungi</taxon>
        <taxon>Dikarya</taxon>
        <taxon>Basidiomycota</taxon>
        <taxon>Agaricomycotina</taxon>
        <taxon>Agaricomycetes</taxon>
        <taxon>Polyporales</taxon>
        <taxon>Meruliaceae</taxon>
        <taxon>Hermanssonia</taxon>
    </lineage>
</organism>
<comment type="caution">
    <text evidence="1">The sequence shown here is derived from an EMBL/GenBank/DDBJ whole genome shotgun (WGS) entry which is preliminary data.</text>
</comment>
<dbReference type="Proteomes" id="UP000186601">
    <property type="component" value="Unassembled WGS sequence"/>
</dbReference>
<dbReference type="EMBL" id="MLYV02000327">
    <property type="protein sequence ID" value="PSS09348.1"/>
    <property type="molecule type" value="Genomic_DNA"/>
</dbReference>
<gene>
    <name evidence="1" type="ORF">PHLCEN_2v3380</name>
</gene>
<name>A0A2R6QIY9_9APHY</name>
<protein>
    <submittedName>
        <fullName evidence="1">Uncharacterized protein</fullName>
    </submittedName>
</protein>
<proteinExistence type="predicted"/>
<evidence type="ECO:0000313" key="2">
    <source>
        <dbReference type="Proteomes" id="UP000186601"/>
    </source>
</evidence>
<keyword evidence="2" id="KW-1185">Reference proteome</keyword>
<reference evidence="1 2" key="1">
    <citation type="submission" date="2018-02" db="EMBL/GenBank/DDBJ databases">
        <title>Genome sequence of the basidiomycete white-rot fungus Phlebia centrifuga.</title>
        <authorList>
            <person name="Granchi Z."/>
            <person name="Peng M."/>
            <person name="de Vries R.P."/>
            <person name="Hilden K."/>
            <person name="Makela M.R."/>
            <person name="Grigoriev I."/>
            <person name="Riley R."/>
        </authorList>
    </citation>
    <scope>NUCLEOTIDE SEQUENCE [LARGE SCALE GENOMIC DNA]</scope>
    <source>
        <strain evidence="1 2">FBCC195</strain>
    </source>
</reference>
<evidence type="ECO:0000313" key="1">
    <source>
        <dbReference type="EMBL" id="PSS09348.1"/>
    </source>
</evidence>
<dbReference type="AlphaFoldDB" id="A0A2R6QIY9"/>
<sequence>MHDSFSNMLHVKSWLRRDSSIGLERPQRMATSHIRMGVADVDLRTSDIVSTPV</sequence>